<dbReference type="PIRSF" id="PIRSF036573">
    <property type="entry name" value="REV1"/>
    <property type="match status" value="1"/>
</dbReference>
<dbReference type="PROSITE" id="PS50172">
    <property type="entry name" value="BRCT"/>
    <property type="match status" value="1"/>
</dbReference>
<keyword evidence="8 17" id="KW-0479">Metal-binding</keyword>
<dbReference type="Gene3D" id="3.40.1170.60">
    <property type="match status" value="1"/>
</dbReference>
<keyword evidence="14 16" id="KW-0539">Nucleus</keyword>
<evidence type="ECO:0000256" key="17">
    <source>
        <dbReference type="PIRSR" id="PIRSR036573-2"/>
    </source>
</evidence>
<keyword evidence="5 16" id="KW-0237">DNA synthesis</keyword>
<dbReference type="Pfam" id="PF14377">
    <property type="entry name" value="UBM"/>
    <property type="match status" value="3"/>
</dbReference>
<evidence type="ECO:0000256" key="11">
    <source>
        <dbReference type="ARBA" id="ARBA00023125"/>
    </source>
</evidence>
<dbReference type="GO" id="GO:0042276">
    <property type="term" value="P:error-prone translesion synthesis"/>
    <property type="evidence" value="ECO:0007669"/>
    <property type="project" value="InterPro"/>
</dbReference>
<dbReference type="Pfam" id="PF16589">
    <property type="entry name" value="BRCT_2"/>
    <property type="match status" value="1"/>
</dbReference>
<feature type="domain" description="UmuC" evidence="20">
    <location>
        <begin position="363"/>
        <end position="561"/>
    </location>
</feature>
<evidence type="ECO:0000256" key="5">
    <source>
        <dbReference type="ARBA" id="ARBA00022634"/>
    </source>
</evidence>
<dbReference type="Gene3D" id="1.10.150.20">
    <property type="entry name" value="5' to 3' exonuclease, C-terminal subdomain"/>
    <property type="match status" value="1"/>
</dbReference>
<dbReference type="AlphaFoldDB" id="A0AB34G4X9"/>
<feature type="compositionally biased region" description="Polar residues" evidence="18">
    <location>
        <begin position="736"/>
        <end position="748"/>
    </location>
</feature>
<dbReference type="Gene3D" id="3.40.50.10190">
    <property type="entry name" value="BRCT domain"/>
    <property type="match status" value="1"/>
</dbReference>
<dbReference type="InterPro" id="IPR036420">
    <property type="entry name" value="BRCT_dom_sf"/>
</dbReference>
<keyword evidence="22" id="KW-1185">Reference proteome</keyword>
<dbReference type="InterPro" id="IPR025527">
    <property type="entry name" value="HUWE1/Rev1_UBM"/>
</dbReference>
<dbReference type="InterPro" id="IPR036775">
    <property type="entry name" value="DNA_pol_Y-fam_lit_finger_sf"/>
</dbReference>
<comment type="cofactor">
    <cofactor evidence="17">
        <name>Mg(2+)</name>
        <dbReference type="ChEBI" id="CHEBI:18420"/>
    </cofactor>
    <text evidence="17">Binds 2 magnesium ions.</text>
</comment>
<dbReference type="Pfam" id="PF11799">
    <property type="entry name" value="IMS_C"/>
    <property type="match status" value="1"/>
</dbReference>
<feature type="region of interest" description="Disordered" evidence="18">
    <location>
        <begin position="852"/>
        <end position="876"/>
    </location>
</feature>
<dbReference type="Gene3D" id="3.30.70.270">
    <property type="match status" value="1"/>
</dbReference>
<keyword evidence="6 16" id="KW-0808">Transferase</keyword>
<dbReference type="InterPro" id="IPR043502">
    <property type="entry name" value="DNA/RNA_pol_sf"/>
</dbReference>
<comment type="subcellular location">
    <subcellularLocation>
        <location evidence="2">Mitochondrion</location>
    </subcellularLocation>
    <subcellularLocation>
        <location evidence="1 16">Nucleus</location>
    </subcellularLocation>
</comment>
<feature type="compositionally biased region" description="Basic and acidic residues" evidence="18">
    <location>
        <begin position="14"/>
        <end position="23"/>
    </location>
</feature>
<dbReference type="PANTHER" id="PTHR45990">
    <property type="entry name" value="DNA REPAIR PROTEIN REV1"/>
    <property type="match status" value="1"/>
</dbReference>
<keyword evidence="13 16" id="KW-0234">DNA repair</keyword>
<dbReference type="SUPFAM" id="SSF100879">
    <property type="entry name" value="Lesion bypass DNA polymerase (Y-family), little finger domain"/>
    <property type="match status" value="1"/>
</dbReference>
<dbReference type="FunFam" id="3.30.70.270:FF:000040">
    <property type="entry name" value="DNA repair protein REV1"/>
    <property type="match status" value="1"/>
</dbReference>
<keyword evidence="21" id="KW-0695">RNA-directed DNA polymerase</keyword>
<proteinExistence type="inferred from homology"/>
<dbReference type="Pfam" id="PF21999">
    <property type="entry name" value="IMS_HHH_1"/>
    <property type="match status" value="1"/>
</dbReference>
<feature type="region of interest" description="Disordered" evidence="18">
    <location>
        <begin position="734"/>
        <end position="804"/>
    </location>
</feature>
<evidence type="ECO:0000256" key="14">
    <source>
        <dbReference type="ARBA" id="ARBA00023242"/>
    </source>
</evidence>
<keyword evidence="12" id="KW-0496">Mitochondrion</keyword>
<feature type="region of interest" description="Disordered" evidence="18">
    <location>
        <begin position="900"/>
        <end position="932"/>
    </location>
</feature>
<dbReference type="CDD" id="cd01701">
    <property type="entry name" value="PolY_Rev1"/>
    <property type="match status" value="1"/>
</dbReference>
<dbReference type="Pfam" id="PF16727">
    <property type="entry name" value="REV1_C"/>
    <property type="match status" value="1"/>
</dbReference>
<dbReference type="InterPro" id="IPR053848">
    <property type="entry name" value="IMS_HHH_1"/>
</dbReference>
<protein>
    <recommendedName>
        <fullName evidence="4 16">DNA repair protein REV1</fullName>
        <ecNumber evidence="16">2.7.7.-</ecNumber>
    </recommendedName>
</protein>
<comment type="similarity">
    <text evidence="3 16">Belongs to the DNA polymerase type-Y family.</text>
</comment>
<dbReference type="PROSITE" id="PS50173">
    <property type="entry name" value="UMUC"/>
    <property type="match status" value="1"/>
</dbReference>
<feature type="compositionally biased region" description="Low complexity" evidence="18">
    <location>
        <begin position="235"/>
        <end position="249"/>
    </location>
</feature>
<feature type="binding site" evidence="17">
    <location>
        <position position="367"/>
    </location>
    <ligand>
        <name>Mg(2+)</name>
        <dbReference type="ChEBI" id="CHEBI:18420"/>
        <label>1</label>
    </ligand>
</feature>
<dbReference type="FunFam" id="3.40.50.10190:FF:000011">
    <property type="entry name" value="DNA repair protein REV1"/>
    <property type="match status" value="1"/>
</dbReference>
<dbReference type="InterPro" id="IPR001126">
    <property type="entry name" value="UmuC"/>
</dbReference>
<dbReference type="Gene3D" id="6.10.250.1490">
    <property type="match status" value="1"/>
</dbReference>
<evidence type="ECO:0000256" key="9">
    <source>
        <dbReference type="ARBA" id="ARBA00022763"/>
    </source>
</evidence>
<dbReference type="SUPFAM" id="SSF56672">
    <property type="entry name" value="DNA/RNA polymerases"/>
    <property type="match status" value="1"/>
</dbReference>
<dbReference type="GO" id="GO:0003964">
    <property type="term" value="F:RNA-directed DNA polymerase activity"/>
    <property type="evidence" value="ECO:0007669"/>
    <property type="project" value="UniProtKB-KW"/>
</dbReference>
<feature type="compositionally biased region" description="Polar residues" evidence="18">
    <location>
        <begin position="1"/>
        <end position="11"/>
    </location>
</feature>
<evidence type="ECO:0000256" key="1">
    <source>
        <dbReference type="ARBA" id="ARBA00004123"/>
    </source>
</evidence>
<evidence type="ECO:0000256" key="7">
    <source>
        <dbReference type="ARBA" id="ARBA00022695"/>
    </source>
</evidence>
<dbReference type="GO" id="GO:0003887">
    <property type="term" value="F:DNA-directed DNA polymerase activity"/>
    <property type="evidence" value="ECO:0007669"/>
    <property type="project" value="InterPro"/>
</dbReference>
<dbReference type="GO" id="GO:0003684">
    <property type="term" value="F:damaged DNA binding"/>
    <property type="evidence" value="ECO:0007669"/>
    <property type="project" value="UniProtKB-UniRule"/>
</dbReference>
<evidence type="ECO:0000256" key="15">
    <source>
        <dbReference type="ARBA" id="ARBA00058985"/>
    </source>
</evidence>
<feature type="region of interest" description="Disordered" evidence="18">
    <location>
        <begin position="161"/>
        <end position="280"/>
    </location>
</feature>
<evidence type="ECO:0000256" key="6">
    <source>
        <dbReference type="ARBA" id="ARBA00022679"/>
    </source>
</evidence>
<dbReference type="Gene3D" id="3.30.1490.100">
    <property type="entry name" value="DNA polymerase, Y-family, little finger domain"/>
    <property type="match status" value="1"/>
</dbReference>
<dbReference type="GO" id="GO:0017125">
    <property type="term" value="F:deoxycytidyl transferase activity"/>
    <property type="evidence" value="ECO:0007669"/>
    <property type="project" value="TreeGrafter"/>
</dbReference>
<comment type="caution">
    <text evidence="21">The sequence shown here is derived from an EMBL/GenBank/DDBJ whole genome shotgun (WGS) entry which is preliminary data.</text>
</comment>
<gene>
    <name evidence="21" type="primary">REV1</name>
    <name evidence="21" type="ORF">O9K51_00631</name>
</gene>
<keyword evidence="7 16" id="KW-0548">Nucleotidyltransferase</keyword>
<feature type="compositionally biased region" description="Basic and acidic residues" evidence="18">
    <location>
        <begin position="173"/>
        <end position="182"/>
    </location>
</feature>
<dbReference type="EC" id="2.7.7.-" evidence="16"/>
<dbReference type="Gene3D" id="1.20.58.1280">
    <property type="entry name" value="DNA repair protein Rev1, C-terminal domain"/>
    <property type="match status" value="1"/>
</dbReference>
<feature type="binding site" evidence="17">
    <location>
        <position position="462"/>
    </location>
    <ligand>
        <name>Mg(2+)</name>
        <dbReference type="ChEBI" id="CHEBI:18420"/>
        <label>1</label>
    </ligand>
</feature>
<sequence>MGSVLDKNSSQVRKRIEGHKFDGEDGEEYEGSEFHGFGDYFRRKKIKLQNLDADMRASSSEKPQIFKGIVAHVTGYTQPPLHVLHREIVQHGGGFLQYLDSKTMATHIIASTLPPKKSVDFNRYRIVKPAWIMDSVQAGKLLPWAEYRVLDEGPRQKVLKFGEGSGLTQASPEARKGYREQTDNSFYTSQMKARAAAGPSLPSQDMTQMAEKLQSPGQMAGGRGIPGPPDRHGLSVSSTAAASAAQVSSGLDLATESTEAPSMDDPMPDAQEDASKSAAEDVPAIAPKNMTSEEHNAWLLSDPRLRKSSTANPEFLKQFYSESRLHHLSTWKASLKSSMQRLAAERGLSQKKFKKRPGARAYIMHVDFDSFFCAVSLKKHPEFVDKPTAIAHGTGPGSEIASCNYPAREFGIKNGMWMKRALELCPDIKVLPYDFPAYEDASRLFYESIMTVGGVVQSVSIDEALIDATAVVLNTSASQGIGIDEGSIWREQESVDEMARGLREKIKAKTGCAVSVGIGGNILQAKVALRRAKPAGQYQLKPEDVLDVIGELNVENLPGVSYSIGGKLEELGIKFVKDIRDVSREKLISALGPKTGEKLAEYARGIDRSEVGEQPPRKSVSAEVNWGIRFISQAEAEEFVFNLCKELEKRLLAEQVKGKHLTMKIMRRSLDAPLDPAKHLGHGRCDTFNKSSAFGVATHSYEAIGKEAVSILRSFKFSPGDLRGLGVQMTKLEPIKTNSGPEGSQKTLQFGAFAGPSPAKKQSPMEQIDESESPQKGGSDRRGFKDDPIAEDPLTPRKPKDHPAMALSRASMGDAKANTPLNVSGTQFIIPSNPDPAVVAELPSDIRSRLMAQRPKGSASRAESGSASPQGHDVVPSQVDAEVFNALPDDMKAEVLATYGRRPVTPSRPQSPRKDVLAQPRKQTTPSKRGGIRGLFGRAQRQRDAQAGVVQTNFRAPKRGEETPIEDEIEELDPEFLAELPADVRKEVIDDHRRRRLAQKAGLNAPSRRQHGAEADVVLPGGQKRIQFPAPPPKVAFASSGVTSTREIKDMLDAWHNETRSEGPHGGDVEVFESYLTRVVLEERDLEKVVILMRWLELIVEQDGQSGKGLEEWRRARNQLEEAVQAAVKQRGLAPLRFD</sequence>
<feature type="domain" description="BRCT" evidence="19">
    <location>
        <begin position="61"/>
        <end position="149"/>
    </location>
</feature>
<evidence type="ECO:0000259" key="20">
    <source>
        <dbReference type="PROSITE" id="PS50173"/>
    </source>
</evidence>
<feature type="binding site" evidence="17">
    <location>
        <position position="463"/>
    </location>
    <ligand>
        <name>Mg(2+)</name>
        <dbReference type="ChEBI" id="CHEBI:18420"/>
        <label>1</label>
    </ligand>
</feature>
<dbReference type="GO" id="GO:0005634">
    <property type="term" value="C:nucleus"/>
    <property type="evidence" value="ECO:0007669"/>
    <property type="project" value="UniProtKB-SubCell"/>
</dbReference>
<evidence type="ECO:0000256" key="16">
    <source>
        <dbReference type="PIRNR" id="PIRNR036573"/>
    </source>
</evidence>
<dbReference type="SMART" id="SM00292">
    <property type="entry name" value="BRCT"/>
    <property type="match status" value="1"/>
</dbReference>
<dbReference type="InterPro" id="IPR017961">
    <property type="entry name" value="DNA_pol_Y-fam_little_finger"/>
</dbReference>
<dbReference type="InterPro" id="IPR001357">
    <property type="entry name" value="BRCT_dom"/>
</dbReference>
<evidence type="ECO:0000259" key="19">
    <source>
        <dbReference type="PROSITE" id="PS50172"/>
    </source>
</evidence>
<evidence type="ECO:0000256" key="18">
    <source>
        <dbReference type="SAM" id="MobiDB-lite"/>
    </source>
</evidence>
<dbReference type="PANTHER" id="PTHR45990:SF1">
    <property type="entry name" value="DNA REPAIR PROTEIN REV1"/>
    <property type="match status" value="1"/>
</dbReference>
<evidence type="ECO:0000256" key="10">
    <source>
        <dbReference type="ARBA" id="ARBA00022842"/>
    </source>
</evidence>
<dbReference type="GO" id="GO:0006281">
    <property type="term" value="P:DNA repair"/>
    <property type="evidence" value="ECO:0007669"/>
    <property type="project" value="UniProtKB-KW"/>
</dbReference>
<dbReference type="SUPFAM" id="SSF52113">
    <property type="entry name" value="BRCT domain"/>
    <property type="match status" value="1"/>
</dbReference>
<dbReference type="GO" id="GO:0005739">
    <property type="term" value="C:mitochondrion"/>
    <property type="evidence" value="ECO:0007669"/>
    <property type="project" value="UniProtKB-SubCell"/>
</dbReference>
<comment type="function">
    <text evidence="15">Deoxycytidyl transferase involved in DNA repair. Transfers a dCMP residue from dCTP to the 3'-end of a DNA primer in a template-dependent reaction. May assist in the first step in the bypass of abasic lesions by the insertion of a nucleotide opposite the lesion. Required for normal induction of mutations by physical and chemical agents. Involved in mitochondrial DNA mutagenesis.</text>
</comment>
<evidence type="ECO:0000313" key="22">
    <source>
        <dbReference type="Proteomes" id="UP001163105"/>
    </source>
</evidence>
<name>A0AB34G4X9_9HYPO</name>
<keyword evidence="9 16" id="KW-0227">DNA damage</keyword>
<dbReference type="InterPro" id="IPR012112">
    <property type="entry name" value="REV1"/>
</dbReference>
<evidence type="ECO:0000256" key="12">
    <source>
        <dbReference type="ARBA" id="ARBA00023128"/>
    </source>
</evidence>
<keyword evidence="11 16" id="KW-0238">DNA-binding</keyword>
<feature type="compositionally biased region" description="Basic and acidic residues" evidence="18">
    <location>
        <begin position="778"/>
        <end position="788"/>
    </location>
</feature>
<dbReference type="InterPro" id="IPR038401">
    <property type="entry name" value="Rev1_C_sf"/>
</dbReference>
<dbReference type="Proteomes" id="UP001163105">
    <property type="component" value="Unassembled WGS sequence"/>
</dbReference>
<evidence type="ECO:0000256" key="4">
    <source>
        <dbReference type="ARBA" id="ARBA00020399"/>
    </source>
</evidence>
<evidence type="ECO:0000256" key="2">
    <source>
        <dbReference type="ARBA" id="ARBA00004173"/>
    </source>
</evidence>
<keyword evidence="10 17" id="KW-0460">Magnesium</keyword>
<evidence type="ECO:0000256" key="3">
    <source>
        <dbReference type="ARBA" id="ARBA00010945"/>
    </source>
</evidence>
<evidence type="ECO:0000313" key="21">
    <source>
        <dbReference type="EMBL" id="KAJ6445866.1"/>
    </source>
</evidence>
<reference evidence="21" key="1">
    <citation type="submission" date="2023-01" db="EMBL/GenBank/DDBJ databases">
        <title>The growth and conidiation of Purpureocillium lavendulum are regulated by nitrogen source and histone H3K14 acetylation.</title>
        <authorList>
            <person name="Tang P."/>
            <person name="Han J."/>
            <person name="Zhang C."/>
            <person name="Tang P."/>
            <person name="Qi F."/>
            <person name="Zhang K."/>
            <person name="Liang L."/>
        </authorList>
    </citation>
    <scope>NUCLEOTIDE SEQUENCE</scope>
    <source>
        <strain evidence="21">YMF1.00683</strain>
    </source>
</reference>
<accession>A0AB34G4X9</accession>
<dbReference type="InterPro" id="IPR043128">
    <property type="entry name" value="Rev_trsase/Diguanyl_cyclase"/>
</dbReference>
<dbReference type="Gene3D" id="6.10.250.1630">
    <property type="match status" value="1"/>
</dbReference>
<dbReference type="GO" id="GO:0070987">
    <property type="term" value="P:error-free translesion synthesis"/>
    <property type="evidence" value="ECO:0007669"/>
    <property type="project" value="UniProtKB-ARBA"/>
</dbReference>
<feature type="compositionally biased region" description="Low complexity" evidence="18">
    <location>
        <begin position="857"/>
        <end position="868"/>
    </location>
</feature>
<dbReference type="FunFam" id="3.30.1490.100:FF:000001">
    <property type="entry name" value="DNA repair protein REV1"/>
    <property type="match status" value="1"/>
</dbReference>
<dbReference type="InterPro" id="IPR031991">
    <property type="entry name" value="Rev1_C"/>
</dbReference>
<evidence type="ECO:0000256" key="8">
    <source>
        <dbReference type="ARBA" id="ARBA00022723"/>
    </source>
</evidence>
<dbReference type="EMBL" id="JAQHRD010000001">
    <property type="protein sequence ID" value="KAJ6445866.1"/>
    <property type="molecule type" value="Genomic_DNA"/>
</dbReference>
<feature type="region of interest" description="Disordered" evidence="18">
    <location>
        <begin position="1"/>
        <end position="27"/>
    </location>
</feature>
<evidence type="ECO:0000256" key="13">
    <source>
        <dbReference type="ARBA" id="ARBA00023204"/>
    </source>
</evidence>
<organism evidence="21 22">
    <name type="scientific">Purpureocillium lavendulum</name>
    <dbReference type="NCBI Taxonomy" id="1247861"/>
    <lineage>
        <taxon>Eukaryota</taxon>
        <taxon>Fungi</taxon>
        <taxon>Dikarya</taxon>
        <taxon>Ascomycota</taxon>
        <taxon>Pezizomycotina</taxon>
        <taxon>Sordariomycetes</taxon>
        <taxon>Hypocreomycetidae</taxon>
        <taxon>Hypocreales</taxon>
        <taxon>Ophiocordycipitaceae</taxon>
        <taxon>Purpureocillium</taxon>
    </lineage>
</organism>
<dbReference type="GO" id="GO:0046872">
    <property type="term" value="F:metal ion binding"/>
    <property type="evidence" value="ECO:0007669"/>
    <property type="project" value="UniProtKB-KW"/>
</dbReference>
<dbReference type="CDD" id="cd17719">
    <property type="entry name" value="BRCT_Rev1"/>
    <property type="match status" value="1"/>
</dbReference>
<dbReference type="Pfam" id="PF00817">
    <property type="entry name" value="IMS"/>
    <property type="match status" value="1"/>
</dbReference>